<dbReference type="RefSeq" id="WP_188887379.1">
    <property type="nucleotide sequence ID" value="NZ_BMHY01000001.1"/>
</dbReference>
<evidence type="ECO:0000313" key="3">
    <source>
        <dbReference type="EMBL" id="GGG55393.1"/>
    </source>
</evidence>
<evidence type="ECO:0000313" key="4">
    <source>
        <dbReference type="Proteomes" id="UP000600247"/>
    </source>
</evidence>
<feature type="transmembrane region" description="Helical" evidence="2">
    <location>
        <begin position="6"/>
        <end position="26"/>
    </location>
</feature>
<evidence type="ECO:0000256" key="2">
    <source>
        <dbReference type="SAM" id="Phobius"/>
    </source>
</evidence>
<organism evidence="3 4">
    <name type="scientific">Paenibacillus radicis</name>
    <name type="common">ex Gao et al. 2016</name>
    <dbReference type="NCBI Taxonomy" id="1737354"/>
    <lineage>
        <taxon>Bacteria</taxon>
        <taxon>Bacillati</taxon>
        <taxon>Bacillota</taxon>
        <taxon>Bacilli</taxon>
        <taxon>Bacillales</taxon>
        <taxon>Paenibacillaceae</taxon>
        <taxon>Paenibacillus</taxon>
    </lineage>
</organism>
<keyword evidence="4" id="KW-1185">Reference proteome</keyword>
<proteinExistence type="predicted"/>
<name>A0A917LSN1_9BACL</name>
<evidence type="ECO:0000256" key="1">
    <source>
        <dbReference type="SAM" id="MobiDB-lite"/>
    </source>
</evidence>
<sequence length="163" mass="17676">MDVMEWSAAIAAAAFVVLAAGMLLGIKAALDRLKAVQASAETMMAHMQVTAARLTALADPAEQTILTAQQQLQSVNRLFEAAGQIGESIEHTTTAVNRVSSVLSQSAITHAERAAEQRQIGEAFEWAELGMAAWQLWQTNRKRHNGTESDHPGEERHKNEGSE</sequence>
<evidence type="ECO:0008006" key="5">
    <source>
        <dbReference type="Google" id="ProtNLM"/>
    </source>
</evidence>
<gene>
    <name evidence="3" type="ORF">GCM10010918_05350</name>
</gene>
<feature type="region of interest" description="Disordered" evidence="1">
    <location>
        <begin position="143"/>
        <end position="163"/>
    </location>
</feature>
<keyword evidence="2" id="KW-0812">Transmembrane</keyword>
<dbReference type="InterPro" id="IPR009293">
    <property type="entry name" value="UPF0478"/>
</dbReference>
<dbReference type="AlphaFoldDB" id="A0A917LSN1"/>
<comment type="caution">
    <text evidence="3">The sequence shown here is derived from an EMBL/GenBank/DDBJ whole genome shotgun (WGS) entry which is preliminary data.</text>
</comment>
<feature type="compositionally biased region" description="Basic and acidic residues" evidence="1">
    <location>
        <begin position="145"/>
        <end position="163"/>
    </location>
</feature>
<keyword evidence="2" id="KW-0472">Membrane</keyword>
<dbReference type="EMBL" id="BMHY01000001">
    <property type="protein sequence ID" value="GGG55393.1"/>
    <property type="molecule type" value="Genomic_DNA"/>
</dbReference>
<dbReference type="Pfam" id="PF06103">
    <property type="entry name" value="DUF948"/>
    <property type="match status" value="1"/>
</dbReference>
<protein>
    <recommendedName>
        <fullName evidence="5">DUF948 domain-containing protein</fullName>
    </recommendedName>
</protein>
<accession>A0A917LSN1</accession>
<keyword evidence="2" id="KW-1133">Transmembrane helix</keyword>
<dbReference type="Proteomes" id="UP000600247">
    <property type="component" value="Unassembled WGS sequence"/>
</dbReference>
<reference evidence="3 4" key="1">
    <citation type="journal article" date="2014" name="Int. J. Syst. Evol. Microbiol.">
        <title>Complete genome sequence of Corynebacterium casei LMG S-19264T (=DSM 44701T), isolated from a smear-ripened cheese.</title>
        <authorList>
            <consortium name="US DOE Joint Genome Institute (JGI-PGF)"/>
            <person name="Walter F."/>
            <person name="Albersmeier A."/>
            <person name="Kalinowski J."/>
            <person name="Ruckert C."/>
        </authorList>
    </citation>
    <scope>NUCLEOTIDE SEQUENCE [LARGE SCALE GENOMIC DNA]</scope>
    <source>
        <strain evidence="3 4">CGMCC 1.15286</strain>
    </source>
</reference>